<evidence type="ECO:0000313" key="5">
    <source>
        <dbReference type="EMBL" id="GEL54502.1"/>
    </source>
</evidence>
<dbReference type="GO" id="GO:0031388">
    <property type="term" value="P:organic acid phosphorylation"/>
    <property type="evidence" value="ECO:0007669"/>
    <property type="project" value="UniProtKB-UniRule"/>
</dbReference>
<keyword evidence="6" id="KW-1185">Reference proteome</keyword>
<name>A0AAN4R4W2_9PROT</name>
<dbReference type="InterPro" id="IPR018197">
    <property type="entry name" value="Glycerate_kinase_RE-like"/>
</dbReference>
<dbReference type="GeneID" id="78227728"/>
<dbReference type="Gene3D" id="3.40.50.10350">
    <property type="entry name" value="Glycerate kinase, domain 1"/>
    <property type="match status" value="1"/>
</dbReference>
<reference evidence="5 6" key="1">
    <citation type="submission" date="2019-07" db="EMBL/GenBank/DDBJ databases">
        <title>Whole genome shotgun sequence of Asaia bogorensis NBRC 16594.</title>
        <authorList>
            <person name="Hosoyama A."/>
            <person name="Uohara A."/>
            <person name="Ohji S."/>
            <person name="Ichikawa N."/>
        </authorList>
    </citation>
    <scope>NUCLEOTIDE SEQUENCE [LARGE SCALE GENOMIC DNA]</scope>
    <source>
        <strain evidence="5 6">NBRC 16594</strain>
    </source>
</reference>
<keyword evidence="3 4" id="KW-0418">Kinase</keyword>
<keyword evidence="2 4" id="KW-0808">Transferase</keyword>
<gene>
    <name evidence="5" type="primary">glxK</name>
    <name evidence="5" type="ORF">ABO01nite_25090</name>
</gene>
<dbReference type="Proteomes" id="UP000321287">
    <property type="component" value="Unassembled WGS sequence"/>
</dbReference>
<dbReference type="Pfam" id="PF02595">
    <property type="entry name" value="Gly_kinase"/>
    <property type="match status" value="1"/>
</dbReference>
<dbReference type="InterPro" id="IPR036129">
    <property type="entry name" value="Glycerate_kinase_sf"/>
</dbReference>
<comment type="similarity">
    <text evidence="1 4">Belongs to the glycerate kinase type-1 family.</text>
</comment>
<dbReference type="KEGG" id="abg:Asbog_02727"/>
<comment type="caution">
    <text evidence="5">The sequence shown here is derived from an EMBL/GenBank/DDBJ whole genome shotgun (WGS) entry which is preliminary data.</text>
</comment>
<dbReference type="GO" id="GO:0008887">
    <property type="term" value="F:glycerate kinase activity"/>
    <property type="evidence" value="ECO:0007669"/>
    <property type="project" value="UniProtKB-UniRule"/>
</dbReference>
<dbReference type="InterPro" id="IPR004381">
    <property type="entry name" value="Glycerate_kinase"/>
</dbReference>
<evidence type="ECO:0000256" key="1">
    <source>
        <dbReference type="ARBA" id="ARBA00006284"/>
    </source>
</evidence>
<dbReference type="EMBL" id="BJVS01000008">
    <property type="protein sequence ID" value="GEL54502.1"/>
    <property type="molecule type" value="Genomic_DNA"/>
</dbReference>
<dbReference type="PANTHER" id="PTHR21599">
    <property type="entry name" value="GLYCERATE KINASE"/>
    <property type="match status" value="1"/>
</dbReference>
<proteinExistence type="inferred from homology"/>
<organism evidence="5 6">
    <name type="scientific">Asaia bogorensis NBRC 16594</name>
    <dbReference type="NCBI Taxonomy" id="1231624"/>
    <lineage>
        <taxon>Bacteria</taxon>
        <taxon>Pseudomonadati</taxon>
        <taxon>Pseudomonadota</taxon>
        <taxon>Alphaproteobacteria</taxon>
        <taxon>Acetobacterales</taxon>
        <taxon>Acetobacteraceae</taxon>
        <taxon>Asaia</taxon>
    </lineage>
</organism>
<dbReference type="PANTHER" id="PTHR21599:SF0">
    <property type="entry name" value="GLYCERATE KINASE"/>
    <property type="match status" value="1"/>
</dbReference>
<dbReference type="RefSeq" id="WP_062165516.1">
    <property type="nucleotide sequence ID" value="NZ_AP014690.1"/>
</dbReference>
<evidence type="ECO:0000256" key="4">
    <source>
        <dbReference type="PIRNR" id="PIRNR006078"/>
    </source>
</evidence>
<evidence type="ECO:0000256" key="3">
    <source>
        <dbReference type="ARBA" id="ARBA00022777"/>
    </source>
</evidence>
<protein>
    <submittedName>
        <fullName evidence="5">Glycerate kinase</fullName>
    </submittedName>
</protein>
<dbReference type="AlphaFoldDB" id="A0AAN4R4W2"/>
<dbReference type="NCBIfam" id="TIGR00045">
    <property type="entry name" value="glycerate kinase"/>
    <property type="match status" value="1"/>
</dbReference>
<dbReference type="Gene3D" id="3.90.1510.10">
    <property type="entry name" value="Glycerate kinase, domain 2"/>
    <property type="match status" value="1"/>
</dbReference>
<evidence type="ECO:0000313" key="6">
    <source>
        <dbReference type="Proteomes" id="UP000321287"/>
    </source>
</evidence>
<dbReference type="SUPFAM" id="SSF110738">
    <property type="entry name" value="Glycerate kinase I"/>
    <property type="match status" value="1"/>
</dbReference>
<dbReference type="PIRSF" id="PIRSF006078">
    <property type="entry name" value="GlxK"/>
    <property type="match status" value="1"/>
</dbReference>
<sequence>MDILVACDSFKESLTAEAVVQAIIGGFREIYPDARYHAFPMADGGEGTAAIMARTLGGRLETRDVCGPLGVPVSARFAVLDHGRTALIELAEAAGLAQTPLESRSPLFTTTYGVGELISAALDMGCRHLVLALGGSATCDGGAGLLQALGVSLRDLHGQEIPHGGGPLGAVFSLDDDRLDPRLAECRIEILCDVTAPLLGETGAVAVFGPQKGATPAMIPLLEASLARLASLVELRCRRDLTAVEGMGAAGGAALGLVGLCGATLVPGAESVAGLLGLEALVSQMDLVITGEGRLDRQTAQGKAPQAIATLAKKAGKPLIAFAGTLGAGHEDLLATGFDAVFSCLERPCTLEEAFGEAEHALRRCARNVAATLALGRSFQAAQA</sequence>
<accession>A0AAN4R4W2</accession>
<dbReference type="InterPro" id="IPR018193">
    <property type="entry name" value="Glyc_kinase_flavodox-like_fold"/>
</dbReference>
<evidence type="ECO:0000256" key="2">
    <source>
        <dbReference type="ARBA" id="ARBA00022679"/>
    </source>
</evidence>